<name>A0ABS7L1H9_CLOSR</name>
<comment type="caution">
    <text evidence="2">The sequence shown here is derived from an EMBL/GenBank/DDBJ whole genome shotgun (WGS) entry which is preliminary data.</text>
</comment>
<organism evidence="2 3">
    <name type="scientific">Clostridium sardiniense</name>
    <name type="common">Clostridium absonum</name>
    <dbReference type="NCBI Taxonomy" id="29369"/>
    <lineage>
        <taxon>Bacteria</taxon>
        <taxon>Bacillati</taxon>
        <taxon>Bacillota</taxon>
        <taxon>Clostridia</taxon>
        <taxon>Eubacteriales</taxon>
        <taxon>Clostridiaceae</taxon>
        <taxon>Clostridium</taxon>
    </lineage>
</organism>
<dbReference type="Proteomes" id="UP001299068">
    <property type="component" value="Unassembled WGS sequence"/>
</dbReference>
<gene>
    <name evidence="2" type="ORF">K5V21_14705</name>
</gene>
<proteinExistence type="predicted"/>
<keyword evidence="3" id="KW-1185">Reference proteome</keyword>
<feature type="transmembrane region" description="Helical" evidence="1">
    <location>
        <begin position="6"/>
        <end position="24"/>
    </location>
</feature>
<evidence type="ECO:0000256" key="1">
    <source>
        <dbReference type="SAM" id="Phobius"/>
    </source>
</evidence>
<accession>A0ABS7L1H9</accession>
<keyword evidence="1" id="KW-1133">Transmembrane helix</keyword>
<dbReference type="EMBL" id="JAIKTU010000012">
    <property type="protein sequence ID" value="MBY0756697.1"/>
    <property type="molecule type" value="Genomic_DNA"/>
</dbReference>
<reference evidence="2 3" key="1">
    <citation type="journal article" date="2021" name="Cell Host Microbe">
        <title>in vivo commensal control of Clostridioides difficile virulence.</title>
        <authorList>
            <person name="Girinathan B.P."/>
            <person name="Dibenedetto N."/>
            <person name="Worley J.N."/>
            <person name="Peltier J."/>
            <person name="Arrieta-Ortiz M.L."/>
            <person name="Rupa Christinal Immanuel S."/>
            <person name="Lavin R."/>
            <person name="Delaney M.L."/>
            <person name="Cummins C."/>
            <person name="Hoffmann M."/>
            <person name="Luo Y."/>
            <person name="Gonzalez-Escalona N."/>
            <person name="Allard M."/>
            <person name="Onderdonk A.B."/>
            <person name="Gerber G.K."/>
            <person name="Sonenshein A.L."/>
            <person name="Baliga N."/>
            <person name="Dupuy B."/>
            <person name="Bry L."/>
        </authorList>
    </citation>
    <scope>NUCLEOTIDE SEQUENCE [LARGE SCALE GENOMIC DNA]</scope>
    <source>
        <strain evidence="2 3">DSM 599</strain>
    </source>
</reference>
<evidence type="ECO:0008006" key="4">
    <source>
        <dbReference type="Google" id="ProtNLM"/>
    </source>
</evidence>
<dbReference type="RefSeq" id="WP_221861924.1">
    <property type="nucleotide sequence ID" value="NZ_JAIKTU010000012.1"/>
</dbReference>
<keyword evidence="1" id="KW-0812">Transmembrane</keyword>
<protein>
    <recommendedName>
        <fullName evidence="4">DUF5673 domain-containing protein</fullName>
    </recommendedName>
</protein>
<evidence type="ECO:0000313" key="3">
    <source>
        <dbReference type="Proteomes" id="UP001299068"/>
    </source>
</evidence>
<keyword evidence="1" id="KW-0472">Membrane</keyword>
<evidence type="ECO:0000313" key="2">
    <source>
        <dbReference type="EMBL" id="MBY0756697.1"/>
    </source>
</evidence>
<feature type="transmembrane region" description="Helical" evidence="1">
    <location>
        <begin position="36"/>
        <end position="57"/>
    </location>
</feature>
<feature type="transmembrane region" description="Helical" evidence="1">
    <location>
        <begin position="77"/>
        <end position="98"/>
    </location>
</feature>
<sequence>MNYTILIEILLCIAVAFFMARSFTIERNHKKKGPFITIRVFSYIAIFNVLIVIFIIITSFTSLIKGGVTSLFDPVNLLILLLVLFVIYQVVLSLKVTFCQDGICYLGEFFSYTKIKSVQTAKNKNKFSIVIYTNRKTLTFKVSKNNKILIEETFNKYKIKVSNVA</sequence>